<name>A0A418WQN1_9SPHN</name>
<keyword evidence="1" id="KW-0479">Metal-binding</keyword>
<feature type="region of interest" description="Disordered" evidence="3">
    <location>
        <begin position="164"/>
        <end position="186"/>
    </location>
</feature>
<dbReference type="SUPFAM" id="SSF51126">
    <property type="entry name" value="Pectin lyase-like"/>
    <property type="match status" value="1"/>
</dbReference>
<evidence type="ECO:0000256" key="1">
    <source>
        <dbReference type="ARBA" id="ARBA00022723"/>
    </source>
</evidence>
<evidence type="ECO:0008006" key="6">
    <source>
        <dbReference type="Google" id="ProtNLM"/>
    </source>
</evidence>
<comment type="caution">
    <text evidence="4">The sequence shown here is derived from an EMBL/GenBank/DDBJ whole genome shotgun (WGS) entry which is preliminary data.</text>
</comment>
<dbReference type="InterPro" id="IPR012334">
    <property type="entry name" value="Pectin_lyas_fold"/>
</dbReference>
<protein>
    <recommendedName>
        <fullName evidence="6">Pectate lyase</fullName>
    </recommendedName>
</protein>
<dbReference type="AlphaFoldDB" id="A0A418WQN1"/>
<dbReference type="Proteomes" id="UP000286100">
    <property type="component" value="Unassembled WGS sequence"/>
</dbReference>
<dbReference type="InterPro" id="IPR011050">
    <property type="entry name" value="Pectin_lyase_fold/virulence"/>
</dbReference>
<evidence type="ECO:0000313" key="4">
    <source>
        <dbReference type="EMBL" id="RJF93560.1"/>
    </source>
</evidence>
<organism evidence="4 5">
    <name type="scientific">Sphingomonas cavernae</name>
    <dbReference type="NCBI Taxonomy" id="2320861"/>
    <lineage>
        <taxon>Bacteria</taxon>
        <taxon>Pseudomonadati</taxon>
        <taxon>Pseudomonadota</taxon>
        <taxon>Alphaproteobacteria</taxon>
        <taxon>Sphingomonadales</taxon>
        <taxon>Sphingomonadaceae</taxon>
        <taxon>Sphingomonas</taxon>
    </lineage>
</organism>
<evidence type="ECO:0000256" key="3">
    <source>
        <dbReference type="SAM" id="MobiDB-lite"/>
    </source>
</evidence>
<dbReference type="GO" id="GO:0046872">
    <property type="term" value="F:metal ion binding"/>
    <property type="evidence" value="ECO:0007669"/>
    <property type="project" value="UniProtKB-KW"/>
</dbReference>
<keyword evidence="5" id="KW-1185">Reference proteome</keyword>
<sequence>MNAQSIAIGQGVTLNTKFRVMQSDLVTGVGLQNAGTSGTVVGGPVKKGTQIWWQINFGSGADGWVPETQLKLVSGGTTPPPPTSTVSLSASPATVSAGGSSTLSWSASSGASNCVASGDGQFSGRKATNGSVAVKPSASTTYRVECSFSGTARAATATITVGSSSGGGGASGAFGNPDNGAIPDRAQHPIAFPTAIGFGKNTSVRGPNAVVYKINSLEDTAVPGDGKITYRECALALQVTSPYSIPAGRPRYCVFDVSGAIEIQSAAYIRTPKIYIAGQTSPGGIEFRLGANYNPVDSLIDTRSGGNDMILRHVRTRTGPHPGRSSLNGDPIRMSGTNNQILDHVSTMFGTDESLDMGCTNCTLQWSIVGPNLCRNGGHTSSLHCKSFFLKPASNITIAHNLSQHGEQRGINIAVGTAPAAAGTVGQADIISNVFYNFVSETGLVSNQFGSVYANYVGNVALRGPRYNASDGNYLIGLYTPGGALNYGFNIYAKDNVTPRTRVAGQFGQSVSDPFVQAAGFMAHVVASTICGVTPVGAKDCARAGLGVVQNLGYAIAPGKALSFDPARLVAPEQALRAVLAYAGADRCRDGTCRDNVDARYIDDVRTCDKSPYLFEADWPGSIADLGGWAQLSPGASKADTDNDGMPDDWEKRFTNTNPNVWDANDDKDGDGYPNIEEYLNALAQDDARYSGFAANATGSIPAYNCGRAMY</sequence>
<keyword evidence="2" id="KW-0325">Glycoprotein</keyword>
<dbReference type="RefSeq" id="WP_119759868.1">
    <property type="nucleotide sequence ID" value="NZ_QYUM01000002.1"/>
</dbReference>
<evidence type="ECO:0000313" key="5">
    <source>
        <dbReference type="Proteomes" id="UP000286100"/>
    </source>
</evidence>
<dbReference type="Gene3D" id="2.160.20.10">
    <property type="entry name" value="Single-stranded right-handed beta-helix, Pectin lyase-like"/>
    <property type="match status" value="1"/>
</dbReference>
<accession>A0A418WQN1</accession>
<dbReference type="InterPro" id="IPR052063">
    <property type="entry name" value="Polysaccharide_Lyase_1"/>
</dbReference>
<reference evidence="4 5" key="1">
    <citation type="submission" date="2018-09" db="EMBL/GenBank/DDBJ databases">
        <authorList>
            <person name="Zhu H."/>
        </authorList>
    </citation>
    <scope>NUCLEOTIDE SEQUENCE [LARGE SCALE GENOMIC DNA]</scope>
    <source>
        <strain evidence="4 5">K2R01-6</strain>
    </source>
</reference>
<evidence type="ECO:0000256" key="2">
    <source>
        <dbReference type="ARBA" id="ARBA00023180"/>
    </source>
</evidence>
<gene>
    <name evidence="4" type="ORF">D3876_04370</name>
</gene>
<dbReference type="PANTHER" id="PTHR42970:SF1">
    <property type="entry name" value="PECTATE LYASE C-RELATED"/>
    <property type="match status" value="1"/>
</dbReference>
<dbReference type="PANTHER" id="PTHR42970">
    <property type="entry name" value="PECTATE LYASE C-RELATED"/>
    <property type="match status" value="1"/>
</dbReference>
<dbReference type="OrthoDB" id="8737820at2"/>
<proteinExistence type="predicted"/>
<dbReference type="EMBL" id="QYUM01000002">
    <property type="protein sequence ID" value="RJF93560.1"/>
    <property type="molecule type" value="Genomic_DNA"/>
</dbReference>